<evidence type="ECO:0000313" key="3">
    <source>
        <dbReference type="EMBL" id="GAU99411.1"/>
    </source>
</evidence>
<dbReference type="STRING" id="947166.A0A1D1VCN8"/>
<dbReference type="PANTHER" id="PTHR15606">
    <property type="entry name" value="DNAJ HOMOLOG SUBFAMILY C MEMBER 8/LIPOPOLYSACCHARIDE SPECIFIC RESPONSE-7-RELATED"/>
    <property type="match status" value="1"/>
</dbReference>
<protein>
    <recommendedName>
        <fullName evidence="2">J domain-containing protein</fullName>
    </recommendedName>
</protein>
<dbReference type="GO" id="GO:0005634">
    <property type="term" value="C:nucleus"/>
    <property type="evidence" value="ECO:0007669"/>
    <property type="project" value="TreeGrafter"/>
</dbReference>
<dbReference type="InterPro" id="IPR042858">
    <property type="entry name" value="DNAJC8"/>
</dbReference>
<dbReference type="Gene3D" id="1.10.287.110">
    <property type="entry name" value="DnaJ domain"/>
    <property type="match status" value="1"/>
</dbReference>
<evidence type="ECO:0000313" key="4">
    <source>
        <dbReference type="Proteomes" id="UP000186922"/>
    </source>
</evidence>
<gene>
    <name evidence="3" type="primary">RvY_10421-1</name>
    <name evidence="3" type="synonym">RvY_10421.1</name>
    <name evidence="3" type="ORF">RvY_10421</name>
</gene>
<dbReference type="PANTHER" id="PTHR15606:SF4">
    <property type="entry name" value="DNAJ HOMOLOG SUBFAMILY C MEMBER 8"/>
    <property type="match status" value="1"/>
</dbReference>
<dbReference type="InterPro" id="IPR001623">
    <property type="entry name" value="DnaJ_domain"/>
</dbReference>
<feature type="domain" description="J" evidence="2">
    <location>
        <begin position="58"/>
        <end position="116"/>
    </location>
</feature>
<feature type="region of interest" description="Disordered" evidence="1">
    <location>
        <begin position="133"/>
        <end position="154"/>
    </location>
</feature>
<dbReference type="CDD" id="cd06257">
    <property type="entry name" value="DnaJ"/>
    <property type="match status" value="1"/>
</dbReference>
<dbReference type="PROSITE" id="PS50076">
    <property type="entry name" value="DNAJ_2"/>
    <property type="match status" value="1"/>
</dbReference>
<comment type="caution">
    <text evidence="3">The sequence shown here is derived from an EMBL/GenBank/DDBJ whole genome shotgun (WGS) entry which is preliminary data.</text>
</comment>
<dbReference type="EMBL" id="BDGG01000005">
    <property type="protein sequence ID" value="GAU99411.1"/>
    <property type="molecule type" value="Genomic_DNA"/>
</dbReference>
<feature type="compositionally biased region" description="Low complexity" evidence="1">
    <location>
        <begin position="235"/>
        <end position="249"/>
    </location>
</feature>
<sequence length="263" mass="30339">MEEKPAEPAQEDGAAQNEDVLKAFLSEVKEIEKVDSRLTPGQQIERLCRPGATYANLNPFDVLQVTPETPLEEIKKQFRRLSILVHPDKNPDDAEKSQKAFDAVAKAWKVLENEEGYKRCMEIVEEAKGRTEQMVKEKKKKLKKEGKSSNIEEDDPVKFDHAVYVLTMKLFADLERKRKEQEMKNAHEKKRKHLEEEGEKEKEKEDKEWAKNFEASRAQRVDSWRSFQTNKKASAPAPVAAPVPARARPGFLKPPKNKPEQRH</sequence>
<dbReference type="OrthoDB" id="342454at2759"/>
<feature type="region of interest" description="Disordered" evidence="1">
    <location>
        <begin position="180"/>
        <end position="263"/>
    </location>
</feature>
<proteinExistence type="predicted"/>
<dbReference type="PRINTS" id="PR00625">
    <property type="entry name" value="JDOMAIN"/>
</dbReference>
<dbReference type="Pfam" id="PF00226">
    <property type="entry name" value="DnaJ"/>
    <property type="match status" value="1"/>
</dbReference>
<dbReference type="SUPFAM" id="SSF46565">
    <property type="entry name" value="Chaperone J-domain"/>
    <property type="match status" value="1"/>
</dbReference>
<organism evidence="3 4">
    <name type="scientific">Ramazzottius varieornatus</name>
    <name type="common">Water bear</name>
    <name type="synonym">Tardigrade</name>
    <dbReference type="NCBI Taxonomy" id="947166"/>
    <lineage>
        <taxon>Eukaryota</taxon>
        <taxon>Metazoa</taxon>
        <taxon>Ecdysozoa</taxon>
        <taxon>Tardigrada</taxon>
        <taxon>Eutardigrada</taxon>
        <taxon>Parachela</taxon>
        <taxon>Hypsibioidea</taxon>
        <taxon>Ramazzottiidae</taxon>
        <taxon>Ramazzottius</taxon>
    </lineage>
</organism>
<dbReference type="Proteomes" id="UP000186922">
    <property type="component" value="Unassembled WGS sequence"/>
</dbReference>
<evidence type="ECO:0000259" key="2">
    <source>
        <dbReference type="PROSITE" id="PS50076"/>
    </source>
</evidence>
<dbReference type="InterPro" id="IPR036869">
    <property type="entry name" value="J_dom_sf"/>
</dbReference>
<reference evidence="3 4" key="1">
    <citation type="journal article" date="2016" name="Nat. Commun.">
        <title>Extremotolerant tardigrade genome and improved radiotolerance of human cultured cells by tardigrade-unique protein.</title>
        <authorList>
            <person name="Hashimoto T."/>
            <person name="Horikawa D.D."/>
            <person name="Saito Y."/>
            <person name="Kuwahara H."/>
            <person name="Kozuka-Hata H."/>
            <person name="Shin-I T."/>
            <person name="Minakuchi Y."/>
            <person name="Ohishi K."/>
            <person name="Motoyama A."/>
            <person name="Aizu T."/>
            <person name="Enomoto A."/>
            <person name="Kondo K."/>
            <person name="Tanaka S."/>
            <person name="Hara Y."/>
            <person name="Koshikawa S."/>
            <person name="Sagara H."/>
            <person name="Miura T."/>
            <person name="Yokobori S."/>
            <person name="Miyagawa K."/>
            <person name="Suzuki Y."/>
            <person name="Kubo T."/>
            <person name="Oyama M."/>
            <person name="Kohara Y."/>
            <person name="Fujiyama A."/>
            <person name="Arakawa K."/>
            <person name="Katayama T."/>
            <person name="Toyoda A."/>
            <person name="Kunieda T."/>
        </authorList>
    </citation>
    <scope>NUCLEOTIDE SEQUENCE [LARGE SCALE GENOMIC DNA]</scope>
    <source>
        <strain evidence="3 4">YOKOZUNA-1</strain>
    </source>
</reference>
<feature type="compositionally biased region" description="Basic and acidic residues" evidence="1">
    <location>
        <begin position="193"/>
        <end position="211"/>
    </location>
</feature>
<name>A0A1D1VCN8_RAMVA</name>
<dbReference type="FunFam" id="1.10.287.110:FF:000112">
    <property type="entry name" value="Uncharacterized protein, isoform A"/>
    <property type="match status" value="1"/>
</dbReference>
<accession>A0A1D1VCN8</accession>
<dbReference type="SMART" id="SM00271">
    <property type="entry name" value="DnaJ"/>
    <property type="match status" value="1"/>
</dbReference>
<evidence type="ECO:0000256" key="1">
    <source>
        <dbReference type="SAM" id="MobiDB-lite"/>
    </source>
</evidence>
<keyword evidence="4" id="KW-1185">Reference proteome</keyword>
<dbReference type="AlphaFoldDB" id="A0A1D1VCN8"/>